<gene>
    <name evidence="2" type="ORF">AQJ67_37155</name>
</gene>
<dbReference type="Proteomes" id="UP000053429">
    <property type="component" value="Unassembled WGS sequence"/>
</dbReference>
<accession>A0A117RJC9</accession>
<reference evidence="2 3" key="1">
    <citation type="submission" date="2015-10" db="EMBL/GenBank/DDBJ databases">
        <title>Draft genome sequence of Streptomyces caeruleatus NRRL B-24802, type strain for the species Streptomyces caeruleatus.</title>
        <authorList>
            <person name="Ruckert C."/>
            <person name="Winkler A."/>
            <person name="Kalinowski J."/>
            <person name="Kampfer P."/>
            <person name="Glaeser S."/>
        </authorList>
    </citation>
    <scope>NUCLEOTIDE SEQUENCE [LARGE SCALE GENOMIC DNA]</scope>
    <source>
        <strain evidence="2 3">NRRL B-24802</strain>
    </source>
</reference>
<dbReference type="EMBL" id="LMWY01000052">
    <property type="protein sequence ID" value="KUN94001.1"/>
    <property type="molecule type" value="Genomic_DNA"/>
</dbReference>
<name>A0A117RJC9_9ACTN</name>
<evidence type="ECO:0000313" key="3">
    <source>
        <dbReference type="Proteomes" id="UP000053429"/>
    </source>
</evidence>
<evidence type="ECO:0000313" key="2">
    <source>
        <dbReference type="EMBL" id="KUN94001.1"/>
    </source>
</evidence>
<keyword evidence="3" id="KW-1185">Reference proteome</keyword>
<protein>
    <submittedName>
        <fullName evidence="2">Uncharacterized protein</fullName>
    </submittedName>
</protein>
<dbReference type="AlphaFoldDB" id="A0A117RJC9"/>
<feature type="region of interest" description="Disordered" evidence="1">
    <location>
        <begin position="1"/>
        <end position="24"/>
    </location>
</feature>
<organism evidence="2 3">
    <name type="scientific">Streptomyces caeruleatus</name>
    <dbReference type="NCBI Taxonomy" id="661399"/>
    <lineage>
        <taxon>Bacteria</taxon>
        <taxon>Bacillati</taxon>
        <taxon>Actinomycetota</taxon>
        <taxon>Actinomycetes</taxon>
        <taxon>Kitasatosporales</taxon>
        <taxon>Streptomycetaceae</taxon>
        <taxon>Streptomyces</taxon>
    </lineage>
</organism>
<comment type="caution">
    <text evidence="2">The sequence shown here is derived from an EMBL/GenBank/DDBJ whole genome shotgun (WGS) entry which is preliminary data.</text>
</comment>
<evidence type="ECO:0000256" key="1">
    <source>
        <dbReference type="SAM" id="MobiDB-lite"/>
    </source>
</evidence>
<proteinExistence type="predicted"/>
<sequence>MTMPTTTEPRRHTFAPTPSPAPRTLVDRVRDLQGPRSGGWALVPLGGPLFDAVITAGGETGRRVIARMDEIERAGLGAQGPACGPVVEDPDRGWLIWLVPPGTSERWRPHGEVACLGRPHVLFLPPLTRTRPPGVFWRRRLHGDRLVSPASLYDLFSLDRVPGEGRDAFR</sequence>